<dbReference type="EMBL" id="CACTIH010007291">
    <property type="protein sequence ID" value="CAA3008133.1"/>
    <property type="molecule type" value="Genomic_DNA"/>
</dbReference>
<feature type="region of interest" description="Disordered" evidence="1">
    <location>
        <begin position="1387"/>
        <end position="1456"/>
    </location>
</feature>
<feature type="compositionally biased region" description="Basic and acidic residues" evidence="1">
    <location>
        <begin position="325"/>
        <end position="334"/>
    </location>
</feature>
<proteinExistence type="predicted"/>
<dbReference type="PANTHER" id="PTHR33870">
    <property type="entry name" value="CARDIOMYOPATHY-ASSOCIATED PROTEIN"/>
    <property type="match status" value="1"/>
</dbReference>
<feature type="transmembrane region" description="Helical" evidence="2">
    <location>
        <begin position="22"/>
        <end position="43"/>
    </location>
</feature>
<evidence type="ECO:0000256" key="2">
    <source>
        <dbReference type="SAM" id="Phobius"/>
    </source>
</evidence>
<dbReference type="PANTHER" id="PTHR33870:SF4">
    <property type="entry name" value="CARDIOMYOPATHY-ASSOCIATED PROTEIN"/>
    <property type="match status" value="1"/>
</dbReference>
<feature type="region of interest" description="Disordered" evidence="1">
    <location>
        <begin position="788"/>
        <end position="810"/>
    </location>
</feature>
<feature type="region of interest" description="Disordered" evidence="1">
    <location>
        <begin position="673"/>
        <end position="754"/>
    </location>
</feature>
<evidence type="ECO:0000256" key="1">
    <source>
        <dbReference type="SAM" id="MobiDB-lite"/>
    </source>
</evidence>
<sequence>MGVGLLETGVKMRKFVICTIRGCFRLVCSHPFLVGLLCFLIFLHRSFPFVFSLFVSASPILVCTAVLLGTLLSFGQPNLPEIEKEEKTTNGVASLKTGLAGNSTVVERSENYSVERYDEKRSDLAEKLTAELGLEAGKTSEVDGRDSLDDTMPLIEERSREIKWESKIIEEAQRESAGSRHEQERELKEEQLDNEILSKNQYSPIPNDEHLESDDDKSQADSFDSERVNVDSLDSPPRSPWKRMEEMEEEEKEEGGTLDPESDKAESSSPDASMTDIIPMLDELHPLLDEDVPHPVHLSRDGSDAASEHSPKSSTGSHESDDETENHTDLKVADDENEDAEDEEDTLGDKEEQMKSAIMWTEEDQKNLMELGSSELERNQRLENLIARRRARKNMSMLPERNLIDLESVDLPFNIAPISTRRHNPFDLPHNNSGLPPIPGSAPSILLPRRNPFDIPYDSSEEKPDLIGDDFREDFMTFQPKEPVFRRHESFNVGPSIFAPNRQEKRDIKLRPYFVPEGMISEESSFSHFQRQSSELSDSKVSSVPETESIGSVGDLEDRKLAEEDISEEPDVISKTEVIEEVISRETELISEMEDNVEEDIPREPEPISKIEDVSKYVGHGSQSSEDVESLELGQIEKRDADVDELDFQLRDMENRYEEGNVAGSEEVLATEFHSSVKAGEQRYSIGSGSSSSSELSERIFNEKEGDSLSTLEERRDAFPEGRDISSHPSVESGDLNITVASVDDNPFKDPVYDSSPQAFRRNLSLSSTSSDVHVESEPGLLTELVKKTDSVIERESEGRSREMEDSSNTIEMVTEFSKLRPVDKNESGTKNLVDIRENDIMDSECSGVDQIHAESPPEASTEEIILYQHSSYQHAQGEVSSSSFNEDIHVIVDPVAEQTFKSSVEKNLVQSEEEKHSLISEEAPVIQFSTPPFTIQLQDENLIHEEEDVRSVQDQVKSSDSDVNFDVGFHHEVEEKLISSHYSEEKSISRSDDELAFTDKPMNEPPFDHCNEVQEAPNTMFESIPRTNDRLNIPDVKKLDSEVLSDLNSTSRPEFILIPLDDENKTPASLSNSNMFTRGEVGNGDPISKLDIPAEAIRSHVGEYIMVETTDEIKEIDGLLSELDTVGDFNVNKCQPCLDKFEKHVDSYEESLSSPHEATNAIELVGSSNGGFAGRDTQDSTDLKEIEHNLNSKENNSCMHIVETRAVEIESIFKEYKLKSVETDVVDVESVILHRDLVDVDADTVMPELEAQTLQDISLEFKKISEREIENPIDVEPPHAELVMEETKVEAPVLEVLSTKDSISVPSQVHDSIVKTHTPPDSVHDALHELESIDIQGRPSELHAVEPIPSEDVNLVPKKVDGNLDKILKLNSEDGLAEVRACDVSLSNQDAESSIKEDGVKEVSTFSAEEPDREVGTPKDTSSTTFLTDKRKNPQKLSSSSSSCSDSSSSDSERE</sequence>
<evidence type="ECO:0000313" key="4">
    <source>
        <dbReference type="Proteomes" id="UP000594638"/>
    </source>
</evidence>
<accession>A0A8S0TTS0</accession>
<feature type="compositionally biased region" description="Acidic residues" evidence="1">
    <location>
        <begin position="335"/>
        <end position="346"/>
    </location>
</feature>
<feature type="compositionally biased region" description="Basic and acidic residues" evidence="1">
    <location>
        <begin position="172"/>
        <end position="191"/>
    </location>
</feature>
<dbReference type="Gramene" id="OE9A115588T2">
    <property type="protein sequence ID" value="OE9A115588C2"/>
    <property type="gene ID" value="OE9A115588"/>
</dbReference>
<protein>
    <submittedName>
        <fullName evidence="3">Uncharacterized protein</fullName>
    </submittedName>
</protein>
<dbReference type="OrthoDB" id="1908091at2759"/>
<keyword evidence="4" id="KW-1185">Reference proteome</keyword>
<organism evidence="3 4">
    <name type="scientific">Olea europaea subsp. europaea</name>
    <dbReference type="NCBI Taxonomy" id="158383"/>
    <lineage>
        <taxon>Eukaryota</taxon>
        <taxon>Viridiplantae</taxon>
        <taxon>Streptophyta</taxon>
        <taxon>Embryophyta</taxon>
        <taxon>Tracheophyta</taxon>
        <taxon>Spermatophyta</taxon>
        <taxon>Magnoliopsida</taxon>
        <taxon>eudicotyledons</taxon>
        <taxon>Gunneridae</taxon>
        <taxon>Pentapetalae</taxon>
        <taxon>asterids</taxon>
        <taxon>lamiids</taxon>
        <taxon>Lamiales</taxon>
        <taxon>Oleaceae</taxon>
        <taxon>Oleeae</taxon>
        <taxon>Olea</taxon>
    </lineage>
</organism>
<gene>
    <name evidence="3" type="ORF">OLEA9_A115588</name>
</gene>
<feature type="compositionally biased region" description="Basic and acidic residues" evidence="1">
    <location>
        <begin position="696"/>
        <end position="726"/>
    </location>
</feature>
<keyword evidence="2" id="KW-0472">Membrane</keyword>
<comment type="caution">
    <text evidence="3">The sequence shown here is derived from an EMBL/GenBank/DDBJ whole genome shotgun (WGS) entry which is preliminary data.</text>
</comment>
<keyword evidence="2" id="KW-0812">Transmembrane</keyword>
<name>A0A8S0TTS0_OLEEU</name>
<feature type="region of interest" description="Disordered" evidence="1">
    <location>
        <begin position="172"/>
        <end position="356"/>
    </location>
</feature>
<feature type="region of interest" description="Disordered" evidence="1">
    <location>
        <begin position="591"/>
        <end position="636"/>
    </location>
</feature>
<feature type="compositionally biased region" description="Low complexity" evidence="1">
    <location>
        <begin position="1439"/>
        <end position="1456"/>
    </location>
</feature>
<dbReference type="Proteomes" id="UP000594638">
    <property type="component" value="Unassembled WGS sequence"/>
</dbReference>
<keyword evidence="2" id="KW-1133">Transmembrane helix</keyword>
<reference evidence="3 4" key="1">
    <citation type="submission" date="2019-12" db="EMBL/GenBank/DDBJ databases">
        <authorList>
            <person name="Alioto T."/>
            <person name="Alioto T."/>
            <person name="Gomez Garrido J."/>
        </authorList>
    </citation>
    <scope>NUCLEOTIDE SEQUENCE [LARGE SCALE GENOMIC DNA]</scope>
</reference>
<feature type="region of interest" description="Disordered" evidence="1">
    <location>
        <begin position="525"/>
        <end position="574"/>
    </location>
</feature>
<feature type="compositionally biased region" description="Low complexity" evidence="1">
    <location>
        <begin position="533"/>
        <end position="543"/>
    </location>
</feature>
<dbReference type="Gramene" id="OE9A115588T1">
    <property type="protein sequence ID" value="OE9A115588C1"/>
    <property type="gene ID" value="OE9A115588"/>
</dbReference>
<feature type="compositionally biased region" description="Basic and acidic residues" evidence="1">
    <location>
        <begin position="216"/>
        <end position="229"/>
    </location>
</feature>
<feature type="compositionally biased region" description="Basic and acidic residues" evidence="1">
    <location>
        <begin position="788"/>
        <end position="805"/>
    </location>
</feature>
<feature type="compositionally biased region" description="Basic and acidic residues" evidence="1">
    <location>
        <begin position="282"/>
        <end position="311"/>
    </location>
</feature>
<evidence type="ECO:0000313" key="3">
    <source>
        <dbReference type="EMBL" id="CAA3008133.1"/>
    </source>
</evidence>
<feature type="transmembrane region" description="Helical" evidence="2">
    <location>
        <begin position="49"/>
        <end position="74"/>
    </location>
</feature>
<feature type="compositionally biased region" description="Low complexity" evidence="1">
    <location>
        <begin position="685"/>
        <end position="695"/>
    </location>
</feature>
<feature type="compositionally biased region" description="Basic and acidic residues" evidence="1">
    <location>
        <begin position="600"/>
        <end position="615"/>
    </location>
</feature>
<dbReference type="Gramene" id="OE9A115588T3">
    <property type="protein sequence ID" value="OE9A115588C3"/>
    <property type="gene ID" value="OE9A115588"/>
</dbReference>